<proteinExistence type="predicted"/>
<accession>A0A7H8XGD1</accession>
<dbReference type="KEGG" id="mcab:HXZ27_07655"/>
<evidence type="ECO:0000313" key="2">
    <source>
        <dbReference type="Proteomes" id="UP000509335"/>
    </source>
</evidence>
<dbReference type="Proteomes" id="UP000509335">
    <property type="component" value="Chromosome"/>
</dbReference>
<dbReference type="EMBL" id="CP058322">
    <property type="protein sequence ID" value="QLD24106.1"/>
    <property type="molecule type" value="Genomic_DNA"/>
</dbReference>
<dbReference type="AlphaFoldDB" id="A0A7H8XGD1"/>
<gene>
    <name evidence="1" type="ORF">HXZ27_07655</name>
</gene>
<protein>
    <submittedName>
        <fullName evidence="1">Uncharacterized protein</fullName>
    </submittedName>
</protein>
<reference evidence="1 2" key="1">
    <citation type="submission" date="2020-07" db="EMBL/GenBank/DDBJ databases">
        <title>A bifunctional nitrone conjugated secondary metabolite targeting the ribosome.</title>
        <authorList>
            <person name="Limbrick E.M."/>
            <person name="Graf M."/>
            <person name="Derewacz D.K."/>
            <person name="Nguyen F."/>
            <person name="Spraggins J.M."/>
            <person name="Wieland M."/>
            <person name="Ynigez-Gutierrez A.E."/>
            <person name="Reisman B.J."/>
            <person name="Zinshteyn B."/>
            <person name="McCulloch K."/>
            <person name="Iverson T.M."/>
            <person name="Green R."/>
            <person name="Wilson D.N."/>
            <person name="Bachmann B.O."/>
        </authorList>
    </citation>
    <scope>NUCLEOTIDE SEQUENCE [LARGE SCALE GENOMIC DNA]</scope>
    <source>
        <strain evidence="2">aurantiaca</strain>
    </source>
</reference>
<name>A0A7H8XGD1_9ACTN</name>
<sequence>MPASLQPVPTPSPDQVREHLARWREGDNEKIDAALRVTFAAMPENTDIGAVGVKVAALNSLYATGMLGVLQVARHIVSRGIDAALAEPEVRPDLIETIANVEFGSKKRRNYSFATKYCSFHRPDVYPIYDSLVAEVLNTLLKQGETFDTFTPGERWSADYAVWHRSINRFRIHYGLEEFSIREIDKYLWTLGKDRQATPAGQPSASDDPQP</sequence>
<organism evidence="1 2">
    <name type="scientific">Micromonospora carbonacea</name>
    <dbReference type="NCBI Taxonomy" id="47853"/>
    <lineage>
        <taxon>Bacteria</taxon>
        <taxon>Bacillati</taxon>
        <taxon>Actinomycetota</taxon>
        <taxon>Actinomycetes</taxon>
        <taxon>Micromonosporales</taxon>
        <taxon>Micromonosporaceae</taxon>
        <taxon>Micromonospora</taxon>
    </lineage>
</organism>
<evidence type="ECO:0000313" key="1">
    <source>
        <dbReference type="EMBL" id="QLD24106.1"/>
    </source>
</evidence>